<reference evidence="1" key="1">
    <citation type="submission" date="2024-07" db="EMBL/GenBank/DDBJ databases">
        <authorList>
            <person name="Yu S.T."/>
        </authorList>
    </citation>
    <scope>NUCLEOTIDE SEQUENCE</scope>
    <source>
        <strain evidence="1">R35</strain>
    </source>
</reference>
<organism evidence="1">
    <name type="scientific">Streptomyces sp. R35</name>
    <dbReference type="NCBI Taxonomy" id="3238630"/>
    <lineage>
        <taxon>Bacteria</taxon>
        <taxon>Bacillati</taxon>
        <taxon>Actinomycetota</taxon>
        <taxon>Actinomycetes</taxon>
        <taxon>Kitasatosporales</taxon>
        <taxon>Streptomycetaceae</taxon>
        <taxon>Streptomyces</taxon>
    </lineage>
</organism>
<dbReference type="EMBL" id="CP163440">
    <property type="protein sequence ID" value="XDQ68404.1"/>
    <property type="molecule type" value="Genomic_DNA"/>
</dbReference>
<evidence type="ECO:0000313" key="1">
    <source>
        <dbReference type="EMBL" id="XDQ68404.1"/>
    </source>
</evidence>
<sequence length="396" mass="43638">MAEIWLYYPHPEIRNESWLRLALLYWSKIGRIVPQGFCPRDTRGIEELVDQGLLLDLEPPHDMDIKTYFAQLLRERYAELTARYRLPDEILAQGRVVVDLETGEDGYPLHMSVPDELSHLGWLHFSRVGAGLTDQLLTAGLAVATNDVSDYPWLGLHPQVALVYQCALADELARRNGMQTITDRPEEHAVLNGWTVQTLARVLLEEGDNGRNVPDAGSVAEAFALTVLHTVVPAGIERLPLKRLLKVRGELLGELRAFREFVNSLSEYLADAAATEDERVRSAKFEVLAEGYVEPRLRELEKAVRRAKLEPVRAVLSLKDLAPSAVIGAGAEMLGGPPAVAASGALAFCLLGSVRASRLQAAELQGASPVGYPLGIREGLSPGMVSRMAQALFRRQ</sequence>
<dbReference type="RefSeq" id="WP_369265217.1">
    <property type="nucleotide sequence ID" value="NZ_CP163440.1"/>
</dbReference>
<name>A0AB39SSU8_9ACTN</name>
<dbReference type="InterPro" id="IPR046203">
    <property type="entry name" value="DUF6236"/>
</dbReference>
<proteinExistence type="predicted"/>
<dbReference type="AlphaFoldDB" id="A0AB39SSU8"/>
<dbReference type="Pfam" id="PF19749">
    <property type="entry name" value="DUF6236"/>
    <property type="match status" value="1"/>
</dbReference>
<accession>A0AB39SSU8</accession>
<protein>
    <submittedName>
        <fullName evidence="1">DUF6236 family protein</fullName>
    </submittedName>
</protein>
<gene>
    <name evidence="1" type="ORF">AB5J50_50570</name>
</gene>